<evidence type="ECO:0000313" key="8">
    <source>
        <dbReference type="Proteomes" id="UP000294418"/>
    </source>
</evidence>
<comment type="catalytic activity">
    <reaction evidence="6">
        <text>cytidine(1402) in 16S rRNA + S-adenosyl-L-methionine = N(4)-methylcytidine(1402) in 16S rRNA + S-adenosyl-L-homocysteine + H(+)</text>
        <dbReference type="Rhea" id="RHEA:42928"/>
        <dbReference type="Rhea" id="RHEA-COMP:10286"/>
        <dbReference type="Rhea" id="RHEA-COMP:10287"/>
        <dbReference type="ChEBI" id="CHEBI:15378"/>
        <dbReference type="ChEBI" id="CHEBI:57856"/>
        <dbReference type="ChEBI" id="CHEBI:59789"/>
        <dbReference type="ChEBI" id="CHEBI:74506"/>
        <dbReference type="ChEBI" id="CHEBI:82748"/>
        <dbReference type="EC" id="2.1.1.199"/>
    </reaction>
</comment>
<dbReference type="Gene3D" id="3.40.50.150">
    <property type="entry name" value="Vaccinia Virus protein VP39"/>
    <property type="match status" value="1"/>
</dbReference>
<feature type="binding site" evidence="6">
    <location>
        <position position="55"/>
    </location>
    <ligand>
        <name>S-adenosyl-L-methionine</name>
        <dbReference type="ChEBI" id="CHEBI:59789"/>
    </ligand>
</feature>
<name>A0A451DCE9_9GAMM</name>
<dbReference type="OrthoDB" id="9806637at2"/>
<comment type="function">
    <text evidence="6">Specifically methylates the N4 position of cytidine in position 1402 (C1402) of 16S rRNA.</text>
</comment>
<evidence type="ECO:0000256" key="4">
    <source>
        <dbReference type="ARBA" id="ARBA00022679"/>
    </source>
</evidence>
<gene>
    <name evidence="6 7" type="primary">rsmH</name>
    <name evidence="7" type="ORF">ERCILAFE3058_209</name>
</gene>
<evidence type="ECO:0000256" key="1">
    <source>
        <dbReference type="ARBA" id="ARBA00010396"/>
    </source>
</evidence>
<dbReference type="HAMAP" id="MF_01007">
    <property type="entry name" value="16SrRNA_methyltr_H"/>
    <property type="match status" value="1"/>
</dbReference>
<organism evidence="7 8">
    <name type="scientific">Candidatus Erwinia haradaeae</name>
    <dbReference type="NCBI Taxonomy" id="1922217"/>
    <lineage>
        <taxon>Bacteria</taxon>
        <taxon>Pseudomonadati</taxon>
        <taxon>Pseudomonadota</taxon>
        <taxon>Gammaproteobacteria</taxon>
        <taxon>Enterobacterales</taxon>
        <taxon>Erwiniaceae</taxon>
        <taxon>Erwinia</taxon>
    </lineage>
</organism>
<comment type="subcellular location">
    <subcellularLocation>
        <location evidence="6">Cytoplasm</location>
    </subcellularLocation>
</comment>
<evidence type="ECO:0000256" key="6">
    <source>
        <dbReference type="HAMAP-Rule" id="MF_01007"/>
    </source>
</evidence>
<proteinExistence type="inferred from homology"/>
<dbReference type="GO" id="GO:0070475">
    <property type="term" value="P:rRNA base methylation"/>
    <property type="evidence" value="ECO:0007669"/>
    <property type="project" value="UniProtKB-UniRule"/>
</dbReference>
<dbReference type="PIRSF" id="PIRSF004486">
    <property type="entry name" value="MraW"/>
    <property type="match status" value="1"/>
</dbReference>
<accession>A0A451DCE9</accession>
<dbReference type="Pfam" id="PF01795">
    <property type="entry name" value="Methyltransf_5"/>
    <property type="match status" value="1"/>
</dbReference>
<evidence type="ECO:0000256" key="5">
    <source>
        <dbReference type="ARBA" id="ARBA00022691"/>
    </source>
</evidence>
<dbReference type="SUPFAM" id="SSF81799">
    <property type="entry name" value="Putative methyltransferase TM0872, insert domain"/>
    <property type="match status" value="1"/>
</dbReference>
<reference evidence="7 8" key="1">
    <citation type="submission" date="2019-02" db="EMBL/GenBank/DDBJ databases">
        <authorList>
            <person name="Manzano-Marin A."/>
            <person name="Manzano-Marin A."/>
        </authorList>
    </citation>
    <scope>NUCLEOTIDE SEQUENCE [LARGE SCALE GENOMIC DNA]</scope>
    <source>
        <strain evidence="7 8">ErCilaricifoliae</strain>
    </source>
</reference>
<feature type="binding site" evidence="6">
    <location>
        <position position="79"/>
    </location>
    <ligand>
        <name>S-adenosyl-L-methionine</name>
        <dbReference type="ChEBI" id="CHEBI:59789"/>
    </ligand>
</feature>
<dbReference type="PANTHER" id="PTHR11265:SF0">
    <property type="entry name" value="12S RRNA N4-METHYLCYTIDINE METHYLTRANSFERASE"/>
    <property type="match status" value="1"/>
</dbReference>
<dbReference type="EC" id="2.1.1.199" evidence="6"/>
<feature type="binding site" evidence="6">
    <location>
        <position position="101"/>
    </location>
    <ligand>
        <name>S-adenosyl-L-methionine</name>
        <dbReference type="ChEBI" id="CHEBI:59789"/>
    </ligand>
</feature>
<dbReference type="Proteomes" id="UP000294418">
    <property type="component" value="Chromosome"/>
</dbReference>
<dbReference type="InterPro" id="IPR023397">
    <property type="entry name" value="SAM-dep_MeTrfase_MraW_recog"/>
</dbReference>
<feature type="binding site" evidence="6">
    <location>
        <begin position="35"/>
        <end position="37"/>
    </location>
    <ligand>
        <name>S-adenosyl-L-methionine</name>
        <dbReference type="ChEBI" id="CHEBI:59789"/>
    </ligand>
</feature>
<keyword evidence="4 6" id="KW-0808">Transferase</keyword>
<evidence type="ECO:0000313" key="7">
    <source>
        <dbReference type="EMBL" id="VFP84113.1"/>
    </source>
</evidence>
<dbReference type="PANTHER" id="PTHR11265">
    <property type="entry name" value="S-ADENOSYL-METHYLTRANSFERASE MRAW"/>
    <property type="match status" value="1"/>
</dbReference>
<protein>
    <recommendedName>
        <fullName evidence="6">Ribosomal RNA small subunit methyltransferase H</fullName>
        <ecNumber evidence="6">2.1.1.199</ecNumber>
    </recommendedName>
    <alternativeName>
        <fullName evidence="6">16S rRNA m(4)C1402 methyltransferase</fullName>
    </alternativeName>
    <alternativeName>
        <fullName evidence="6">rRNA (cytosine-N(4)-)-methyltransferase RsmH</fullName>
    </alternativeName>
</protein>
<evidence type="ECO:0000256" key="2">
    <source>
        <dbReference type="ARBA" id="ARBA00022552"/>
    </source>
</evidence>
<dbReference type="SUPFAM" id="SSF53335">
    <property type="entry name" value="S-adenosyl-L-methionine-dependent methyltransferases"/>
    <property type="match status" value="1"/>
</dbReference>
<comment type="similarity">
    <text evidence="1 6">Belongs to the methyltransferase superfamily. RsmH family.</text>
</comment>
<feature type="binding site" evidence="6">
    <location>
        <position position="108"/>
    </location>
    <ligand>
        <name>S-adenosyl-L-methionine</name>
        <dbReference type="ChEBI" id="CHEBI:59789"/>
    </ligand>
</feature>
<dbReference type="GO" id="GO:0005737">
    <property type="term" value="C:cytoplasm"/>
    <property type="evidence" value="ECO:0007669"/>
    <property type="project" value="UniProtKB-SubCell"/>
</dbReference>
<keyword evidence="6" id="KW-0963">Cytoplasm</keyword>
<keyword evidence="3 6" id="KW-0489">Methyltransferase</keyword>
<evidence type="ECO:0000256" key="3">
    <source>
        <dbReference type="ARBA" id="ARBA00022603"/>
    </source>
</evidence>
<dbReference type="InterPro" id="IPR002903">
    <property type="entry name" value="RsmH"/>
</dbReference>
<dbReference type="Gene3D" id="1.10.150.170">
    <property type="entry name" value="Putative methyltransferase TM0872, insert domain"/>
    <property type="match status" value="1"/>
</dbReference>
<dbReference type="AlphaFoldDB" id="A0A451DCE9"/>
<keyword evidence="2 6" id="KW-0698">rRNA processing</keyword>
<dbReference type="RefSeq" id="WP_157989636.1">
    <property type="nucleotide sequence ID" value="NZ_LR217720.1"/>
</dbReference>
<keyword evidence="5 6" id="KW-0949">S-adenosyl-L-methionine</keyword>
<dbReference type="GO" id="GO:0071424">
    <property type="term" value="F:rRNA (cytosine-N4-)-methyltransferase activity"/>
    <property type="evidence" value="ECO:0007669"/>
    <property type="project" value="UniProtKB-UniRule"/>
</dbReference>
<dbReference type="NCBIfam" id="TIGR00006">
    <property type="entry name" value="16S rRNA (cytosine(1402)-N(4))-methyltransferase RsmH"/>
    <property type="match status" value="1"/>
</dbReference>
<sequence>MREIFKHIPVLIDEAVNGLNIQPNGIYIDGTFGRGGHSRVILAQLGAGGHLYAMDCDPQAIIAASELTDSRFTIIHGFFSSMAKCMEARGLTRKIDGIILDFGMSSPQIDDAQRGFSFMRDGPLDMRMDPTCGKSAAIWLRYAKEKEISLALRTFGEERFSKRIAHAIVQRNQERLIVRTADLANVINTAIPRKDTFKHPATRSFQAIRIVINNEIEEIKQVLHGALNILKDGGRLSIITFHSLEDRLVKRFIRSHSGRVQIPNGLPISETQIHLLEMHHLKEICKITPSRAEVISNPRARSAVLRVAERIRE</sequence>
<dbReference type="InterPro" id="IPR029063">
    <property type="entry name" value="SAM-dependent_MTases_sf"/>
</dbReference>
<dbReference type="EMBL" id="LR217720">
    <property type="protein sequence ID" value="VFP84113.1"/>
    <property type="molecule type" value="Genomic_DNA"/>
</dbReference>